<dbReference type="EMBL" id="GBRH01229822">
    <property type="protein sequence ID" value="JAD68073.1"/>
    <property type="molecule type" value="Transcribed_RNA"/>
</dbReference>
<feature type="compositionally biased region" description="Gly residues" evidence="1">
    <location>
        <begin position="1"/>
        <end position="18"/>
    </location>
</feature>
<sequence length="27" mass="2388">MAAGAWSGGGREASGGVAGTSTTSTCG</sequence>
<evidence type="ECO:0000256" key="1">
    <source>
        <dbReference type="SAM" id="MobiDB-lite"/>
    </source>
</evidence>
<evidence type="ECO:0000313" key="2">
    <source>
        <dbReference type="EMBL" id="JAD68073.1"/>
    </source>
</evidence>
<reference evidence="2" key="2">
    <citation type="journal article" date="2015" name="Data Brief">
        <title>Shoot transcriptome of the giant reed, Arundo donax.</title>
        <authorList>
            <person name="Barrero R.A."/>
            <person name="Guerrero F.D."/>
            <person name="Moolhuijzen P."/>
            <person name="Goolsby J.A."/>
            <person name="Tidwell J."/>
            <person name="Bellgard S.E."/>
            <person name="Bellgard M.I."/>
        </authorList>
    </citation>
    <scope>NUCLEOTIDE SEQUENCE</scope>
    <source>
        <tissue evidence="2">Shoot tissue taken approximately 20 cm above the soil surface</tissue>
    </source>
</reference>
<accession>A0A0A9C0U7</accession>
<feature type="region of interest" description="Disordered" evidence="1">
    <location>
        <begin position="1"/>
        <end position="27"/>
    </location>
</feature>
<reference evidence="2" key="1">
    <citation type="submission" date="2014-09" db="EMBL/GenBank/DDBJ databases">
        <authorList>
            <person name="Magalhaes I.L.F."/>
            <person name="Oliveira U."/>
            <person name="Santos F.R."/>
            <person name="Vidigal T.H.D.A."/>
            <person name="Brescovit A.D."/>
            <person name="Santos A.J."/>
        </authorList>
    </citation>
    <scope>NUCLEOTIDE SEQUENCE</scope>
    <source>
        <tissue evidence="2">Shoot tissue taken approximately 20 cm above the soil surface</tissue>
    </source>
</reference>
<protein>
    <submittedName>
        <fullName evidence="2">Uncharacterized protein</fullName>
    </submittedName>
</protein>
<organism evidence="2">
    <name type="scientific">Arundo donax</name>
    <name type="common">Giant reed</name>
    <name type="synonym">Donax arundinaceus</name>
    <dbReference type="NCBI Taxonomy" id="35708"/>
    <lineage>
        <taxon>Eukaryota</taxon>
        <taxon>Viridiplantae</taxon>
        <taxon>Streptophyta</taxon>
        <taxon>Embryophyta</taxon>
        <taxon>Tracheophyta</taxon>
        <taxon>Spermatophyta</taxon>
        <taxon>Magnoliopsida</taxon>
        <taxon>Liliopsida</taxon>
        <taxon>Poales</taxon>
        <taxon>Poaceae</taxon>
        <taxon>PACMAD clade</taxon>
        <taxon>Arundinoideae</taxon>
        <taxon>Arundineae</taxon>
        <taxon>Arundo</taxon>
    </lineage>
</organism>
<dbReference type="AlphaFoldDB" id="A0A0A9C0U7"/>
<proteinExistence type="predicted"/>
<name>A0A0A9C0U7_ARUDO</name>